<dbReference type="GO" id="GO:0045892">
    <property type="term" value="P:negative regulation of DNA-templated transcription"/>
    <property type="evidence" value="ECO:0007669"/>
    <property type="project" value="InterPro"/>
</dbReference>
<dbReference type="NCBIfam" id="NF003989">
    <property type="entry name" value="PRK05472.1-3"/>
    <property type="match status" value="1"/>
</dbReference>
<sequence>MERFSSISMAVVRRLPKYYRYLGELKKNDVKRVSSQELSRITGFTASQIRQDLNCFGGFGQQGYGYNVDDLYQNISNILGLNKIYKTVIVGMGNLGQAIANYSFFEKSGFVPQALFDVNPKLIGLKINDIRVHDVEELEDFVRENNIDIGIICTPKSQCQKVAESLVRGGVRAIWNFAPSDINVSDDIIVENVHLSESLFTISYLLKEKEEVLKSKKF</sequence>
<keyword evidence="5 7" id="KW-0238">DNA-binding</keyword>
<dbReference type="NCBIfam" id="NF003990">
    <property type="entry name" value="PRK05472.1-4"/>
    <property type="match status" value="1"/>
</dbReference>
<evidence type="ECO:0000313" key="9">
    <source>
        <dbReference type="EMBL" id="SHI39962.1"/>
    </source>
</evidence>
<dbReference type="Pfam" id="PF06971">
    <property type="entry name" value="Put_DNA-bind_N"/>
    <property type="match status" value="1"/>
</dbReference>
<dbReference type="NCBIfam" id="NF003996">
    <property type="entry name" value="PRK05472.2-5"/>
    <property type="match status" value="1"/>
</dbReference>
<keyword evidence="2 7" id="KW-0678">Repressor</keyword>
<evidence type="ECO:0000256" key="6">
    <source>
        <dbReference type="ARBA" id="ARBA00023163"/>
    </source>
</evidence>
<dbReference type="AlphaFoldDB" id="A0A1M6AU24"/>
<feature type="binding site" evidence="7">
    <location>
        <begin position="91"/>
        <end position="96"/>
    </location>
    <ligand>
        <name>NAD(+)</name>
        <dbReference type="ChEBI" id="CHEBI:57540"/>
    </ligand>
</feature>
<dbReference type="InterPro" id="IPR022876">
    <property type="entry name" value="Tscrpt_rep_Rex"/>
</dbReference>
<keyword evidence="3 7" id="KW-0805">Transcription regulation</keyword>
<dbReference type="InterPro" id="IPR036390">
    <property type="entry name" value="WH_DNA-bd_sf"/>
</dbReference>
<dbReference type="Proteomes" id="UP000184442">
    <property type="component" value="Unassembled WGS sequence"/>
</dbReference>
<evidence type="ECO:0000256" key="4">
    <source>
        <dbReference type="ARBA" id="ARBA00023027"/>
    </source>
</evidence>
<dbReference type="GO" id="GO:0003677">
    <property type="term" value="F:DNA binding"/>
    <property type="evidence" value="ECO:0007669"/>
    <property type="project" value="UniProtKB-UniRule"/>
</dbReference>
<name>A0A1M6AU24_9FIRM</name>
<dbReference type="SUPFAM" id="SSF51735">
    <property type="entry name" value="NAD(P)-binding Rossmann-fold domains"/>
    <property type="match status" value="1"/>
</dbReference>
<proteinExistence type="inferred from homology"/>
<comment type="similarity">
    <text evidence="7">Belongs to the transcriptional regulatory Rex family.</text>
</comment>
<evidence type="ECO:0000259" key="8">
    <source>
        <dbReference type="SMART" id="SM00881"/>
    </source>
</evidence>
<keyword evidence="6 7" id="KW-0804">Transcription</keyword>
<evidence type="ECO:0000256" key="1">
    <source>
        <dbReference type="ARBA" id="ARBA00022490"/>
    </source>
</evidence>
<dbReference type="NCBIfam" id="NF003995">
    <property type="entry name" value="PRK05472.2-4"/>
    <property type="match status" value="1"/>
</dbReference>
<evidence type="ECO:0000256" key="2">
    <source>
        <dbReference type="ARBA" id="ARBA00022491"/>
    </source>
</evidence>
<reference evidence="9 10" key="1">
    <citation type="submission" date="2016-11" db="EMBL/GenBank/DDBJ databases">
        <authorList>
            <person name="Jaros S."/>
            <person name="Januszkiewicz K."/>
            <person name="Wedrychowicz H."/>
        </authorList>
    </citation>
    <scope>NUCLEOTIDE SEQUENCE [LARGE SCALE GENOMIC DNA]</scope>
    <source>
        <strain evidence="9 10">DSM 19022</strain>
    </source>
</reference>
<dbReference type="NCBIfam" id="NF003993">
    <property type="entry name" value="PRK05472.2-2"/>
    <property type="match status" value="1"/>
</dbReference>
<dbReference type="RefSeq" id="WP_073023423.1">
    <property type="nucleotide sequence ID" value="NZ_FQZS01000003.1"/>
</dbReference>
<dbReference type="GO" id="GO:0003700">
    <property type="term" value="F:DNA-binding transcription factor activity"/>
    <property type="evidence" value="ECO:0007669"/>
    <property type="project" value="UniProtKB-UniRule"/>
</dbReference>
<keyword evidence="10" id="KW-1185">Reference proteome</keyword>
<comment type="function">
    <text evidence="7">Modulates transcription in response to changes in cellular NADH/NAD(+) redox state.</text>
</comment>
<dbReference type="GO" id="GO:0051775">
    <property type="term" value="P:response to redox state"/>
    <property type="evidence" value="ECO:0007669"/>
    <property type="project" value="InterPro"/>
</dbReference>
<organism evidence="9 10">
    <name type="scientific">Lutispora thermophila DSM 19022</name>
    <dbReference type="NCBI Taxonomy" id="1122184"/>
    <lineage>
        <taxon>Bacteria</taxon>
        <taxon>Bacillati</taxon>
        <taxon>Bacillota</taxon>
        <taxon>Clostridia</taxon>
        <taxon>Lutisporales</taxon>
        <taxon>Lutisporaceae</taxon>
        <taxon>Lutispora</taxon>
    </lineage>
</organism>
<dbReference type="InterPro" id="IPR009718">
    <property type="entry name" value="Rex_DNA-bd_C_dom"/>
</dbReference>
<evidence type="ECO:0000256" key="5">
    <source>
        <dbReference type="ARBA" id="ARBA00023125"/>
    </source>
</evidence>
<dbReference type="PANTHER" id="PTHR35786">
    <property type="entry name" value="REDOX-SENSING TRANSCRIPTIONAL REPRESSOR REX"/>
    <property type="match status" value="1"/>
</dbReference>
<dbReference type="PANTHER" id="PTHR35786:SF1">
    <property type="entry name" value="REDOX-SENSING TRANSCRIPTIONAL REPRESSOR REX 1"/>
    <property type="match status" value="1"/>
</dbReference>
<dbReference type="NCBIfam" id="NF003994">
    <property type="entry name" value="PRK05472.2-3"/>
    <property type="match status" value="1"/>
</dbReference>
<dbReference type="HAMAP" id="MF_01131">
    <property type="entry name" value="Rex"/>
    <property type="match status" value="1"/>
</dbReference>
<dbReference type="InterPro" id="IPR058236">
    <property type="entry name" value="Rex_actinobacterial-type"/>
</dbReference>
<dbReference type="SUPFAM" id="SSF46785">
    <property type="entry name" value="Winged helix' DNA-binding domain"/>
    <property type="match status" value="1"/>
</dbReference>
<evidence type="ECO:0000256" key="3">
    <source>
        <dbReference type="ARBA" id="ARBA00023015"/>
    </source>
</evidence>
<dbReference type="STRING" id="1122184.SAMN02745176_00114"/>
<dbReference type="InterPro" id="IPR003781">
    <property type="entry name" value="CoA-bd"/>
</dbReference>
<dbReference type="EMBL" id="FQZS01000003">
    <property type="protein sequence ID" value="SHI39962.1"/>
    <property type="molecule type" value="Genomic_DNA"/>
</dbReference>
<comment type="subunit">
    <text evidence="7">Homodimer.</text>
</comment>
<comment type="subcellular location">
    <subcellularLocation>
        <location evidence="7">Cytoplasm</location>
    </subcellularLocation>
</comment>
<dbReference type="OrthoDB" id="9784760at2"/>
<dbReference type="SMART" id="SM00881">
    <property type="entry name" value="CoA_binding"/>
    <property type="match status" value="1"/>
</dbReference>
<dbReference type="Pfam" id="PF02629">
    <property type="entry name" value="CoA_binding"/>
    <property type="match status" value="1"/>
</dbReference>
<feature type="domain" description="CoA-binding" evidence="8">
    <location>
        <begin position="80"/>
        <end position="181"/>
    </location>
</feature>
<evidence type="ECO:0000313" key="10">
    <source>
        <dbReference type="Proteomes" id="UP000184442"/>
    </source>
</evidence>
<gene>
    <name evidence="7" type="primary">rex</name>
    <name evidence="9" type="ORF">SAMN02745176_00114</name>
</gene>
<dbReference type="Gene3D" id="3.40.50.720">
    <property type="entry name" value="NAD(P)-binding Rossmann-like Domain"/>
    <property type="match status" value="1"/>
</dbReference>
<protein>
    <recommendedName>
        <fullName evidence="7">Redox-sensing transcriptional repressor Rex</fullName>
    </recommendedName>
</protein>
<keyword evidence="4 7" id="KW-0520">NAD</keyword>
<dbReference type="InterPro" id="IPR036291">
    <property type="entry name" value="NAD(P)-bd_dom_sf"/>
</dbReference>
<dbReference type="GO" id="GO:0005737">
    <property type="term" value="C:cytoplasm"/>
    <property type="evidence" value="ECO:0007669"/>
    <property type="project" value="UniProtKB-SubCell"/>
</dbReference>
<feature type="DNA-binding region" description="H-T-H motif" evidence="7">
    <location>
        <begin position="17"/>
        <end position="56"/>
    </location>
</feature>
<evidence type="ECO:0000256" key="7">
    <source>
        <dbReference type="HAMAP-Rule" id="MF_01131"/>
    </source>
</evidence>
<keyword evidence="1 7" id="KW-0963">Cytoplasm</keyword>
<accession>A0A1M6AU24</accession>
<dbReference type="InterPro" id="IPR036388">
    <property type="entry name" value="WH-like_DNA-bd_sf"/>
</dbReference>
<dbReference type="Gene3D" id="1.10.10.10">
    <property type="entry name" value="Winged helix-like DNA-binding domain superfamily/Winged helix DNA-binding domain"/>
    <property type="match status" value="1"/>
</dbReference>